<dbReference type="KEGG" id="bbel:109467149"/>
<dbReference type="RefSeq" id="XP_019620650.1">
    <property type="nucleotide sequence ID" value="XM_019765091.1"/>
</dbReference>
<dbReference type="GO" id="GO:0003993">
    <property type="term" value="F:acid phosphatase activity"/>
    <property type="evidence" value="ECO:0007669"/>
    <property type="project" value="UniProtKB-ARBA"/>
</dbReference>
<dbReference type="FunFam" id="1.10.8.10:FF:000053">
    <property type="entry name" value="Ubiquitin-associated and SH3 domain-containing, A"/>
    <property type="match status" value="1"/>
</dbReference>
<dbReference type="PROSITE" id="PS50002">
    <property type="entry name" value="SH3"/>
    <property type="match status" value="1"/>
</dbReference>
<feature type="region of interest" description="Disordered" evidence="10">
    <location>
        <begin position="319"/>
        <end position="401"/>
    </location>
</feature>
<keyword evidence="7" id="KW-0539">Nucleus</keyword>
<dbReference type="InterPro" id="IPR051710">
    <property type="entry name" value="Phosphatase_SH3-domain"/>
</dbReference>
<accession>A0A6P4XVI3</accession>
<dbReference type="PANTHER" id="PTHR16469">
    <property type="entry name" value="UBIQUITIN-ASSOCIATED AND SH3 DOMAIN-CONTAINING BA-RELATED"/>
    <property type="match status" value="1"/>
</dbReference>
<keyword evidence="6" id="KW-0904">Protein phosphatase</keyword>
<dbReference type="Gene3D" id="1.10.8.10">
    <property type="entry name" value="DNA helicase RuvA subunit, C-terminal domain"/>
    <property type="match status" value="1"/>
</dbReference>
<name>A0A6P4XVI3_BRABE</name>
<dbReference type="InterPro" id="IPR036028">
    <property type="entry name" value="SH3-like_dom_sf"/>
</dbReference>
<dbReference type="OrthoDB" id="414418at2759"/>
<dbReference type="Gene3D" id="3.40.50.1240">
    <property type="entry name" value="Phosphoglycerate mutase-like"/>
    <property type="match status" value="1"/>
</dbReference>
<evidence type="ECO:0000256" key="5">
    <source>
        <dbReference type="ARBA" id="ARBA00022801"/>
    </source>
</evidence>
<dbReference type="FunFam" id="2.30.30.40:FF:000052">
    <property type="entry name" value="Ubiquitin-associated and SH3 domain-containing protein B"/>
    <property type="match status" value="1"/>
</dbReference>
<gene>
    <name evidence="14" type="primary">LOC109467149</name>
</gene>
<evidence type="ECO:0000313" key="13">
    <source>
        <dbReference type="Proteomes" id="UP000515135"/>
    </source>
</evidence>
<feature type="domain" description="UBA" evidence="12">
    <location>
        <begin position="17"/>
        <end position="60"/>
    </location>
</feature>
<dbReference type="CDD" id="cd14301">
    <property type="entry name" value="UBA_UBS3B"/>
    <property type="match status" value="1"/>
</dbReference>
<dbReference type="SUPFAM" id="SSF53254">
    <property type="entry name" value="Phosphoglycerate mutase-like"/>
    <property type="match status" value="1"/>
</dbReference>
<dbReference type="CDD" id="cd11791">
    <property type="entry name" value="SH3_UBASH3"/>
    <property type="match status" value="1"/>
</dbReference>
<dbReference type="Pfam" id="PF22562">
    <property type="entry name" value="UBA_7"/>
    <property type="match status" value="1"/>
</dbReference>
<dbReference type="GO" id="GO:0004721">
    <property type="term" value="F:phosphoprotein phosphatase activity"/>
    <property type="evidence" value="ECO:0007669"/>
    <property type="project" value="UniProtKB-KW"/>
</dbReference>
<evidence type="ECO:0000256" key="3">
    <source>
        <dbReference type="ARBA" id="ARBA00022443"/>
    </source>
</evidence>
<dbReference type="SUPFAM" id="SSF46934">
    <property type="entry name" value="UBA-like"/>
    <property type="match status" value="1"/>
</dbReference>
<evidence type="ECO:0000256" key="1">
    <source>
        <dbReference type="ARBA" id="ARBA00004123"/>
    </source>
</evidence>
<evidence type="ECO:0000256" key="10">
    <source>
        <dbReference type="SAM" id="MobiDB-lite"/>
    </source>
</evidence>
<protein>
    <recommendedName>
        <fullName evidence="8">Protein UBASH3A homolog</fullName>
    </recommendedName>
</protein>
<dbReference type="GeneID" id="109467149"/>
<keyword evidence="3 9" id="KW-0728">SH3 domain</keyword>
<dbReference type="SUPFAM" id="SSF50044">
    <property type="entry name" value="SH3-domain"/>
    <property type="match status" value="1"/>
</dbReference>
<dbReference type="InterPro" id="IPR029033">
    <property type="entry name" value="His_PPase_superfam"/>
</dbReference>
<evidence type="ECO:0000256" key="6">
    <source>
        <dbReference type="ARBA" id="ARBA00022912"/>
    </source>
</evidence>
<dbReference type="Gene3D" id="2.30.30.40">
    <property type="entry name" value="SH3 Domains"/>
    <property type="match status" value="1"/>
</dbReference>
<dbReference type="InterPro" id="IPR015940">
    <property type="entry name" value="UBA"/>
</dbReference>
<dbReference type="GO" id="GO:0005829">
    <property type="term" value="C:cytosol"/>
    <property type="evidence" value="ECO:0007669"/>
    <property type="project" value="UniProtKB-SubCell"/>
</dbReference>
<dbReference type="InterPro" id="IPR001452">
    <property type="entry name" value="SH3_domain"/>
</dbReference>
<dbReference type="Pfam" id="PF14604">
    <property type="entry name" value="SH3_9"/>
    <property type="match status" value="1"/>
</dbReference>
<dbReference type="Pfam" id="PF00300">
    <property type="entry name" value="His_Phos_1"/>
    <property type="match status" value="1"/>
</dbReference>
<dbReference type="GO" id="GO:0005634">
    <property type="term" value="C:nucleus"/>
    <property type="evidence" value="ECO:0007669"/>
    <property type="project" value="UniProtKB-SubCell"/>
</dbReference>
<evidence type="ECO:0000256" key="9">
    <source>
        <dbReference type="PROSITE-ProRule" id="PRU00192"/>
    </source>
</evidence>
<dbReference type="CDD" id="cd07067">
    <property type="entry name" value="HP_PGM_like"/>
    <property type="match status" value="1"/>
</dbReference>
<evidence type="ECO:0000259" key="11">
    <source>
        <dbReference type="PROSITE" id="PS50002"/>
    </source>
</evidence>
<feature type="compositionally biased region" description="Polar residues" evidence="10">
    <location>
        <begin position="386"/>
        <end position="398"/>
    </location>
</feature>
<sequence length="666" mass="74396">MAETDREFFDRSGLAATIARNVSNLEVLLNMGFPKERAEKALAATGDRSVQLASDWIFAHVDDSSLDEDLPREYVLFACPTGPLVSQLEDYSEKTLVQCGRNGSHNSFPHVTLCSFFSVPDSVVPKVVHAVLTVAGRVRGREVPDKVTLDFYSSGSFVGLFVDDRSAAFLRTVSQEFANEVLKTTGIEVKAHKKQLHITLAYQFNPSQQHRLEELARDMDTSMPAQWDLRLYSRDTRRAKSDVLRVVHPLQPTNDDELELVKGDYIYLEPDELVSSSDGWLRGVSWLTGCTGLFPGNYTEKTAETDTWTLHRCVPVISPRGSSSATRASAPPMSPTQVPPLPREPSPNPGVRVPLPREPSPTLAARVPVPDRRNGPARPPPEELYSQVQKSRPVSTGQVPPVPATPRQLYILRHGERVDVVFGKRWMNSSFVNGDYVPHDLNLPRKLPCREGSPLSFAEDSPLTEMGWFQARLTGEAMRRTGVHISQVYSSPSLRCVQTADAILDALGLRPSMKIRVEPGLFEWLHFYKTSGLPKFMTMKEFVDFGLNVDPAYHPTVKVSDWSWTEGIEQYYKRNHSVVQSILGSTESNVLICAHAGSLDGCSRHLQGLAARTQRDAVKLMVKIPYCGMAAFQEVREAGIWDQMEPPIPTLTHSPNHKFDWRVLQS</sequence>
<keyword evidence="4" id="KW-0963">Cytoplasm</keyword>
<keyword evidence="13" id="KW-1185">Reference proteome</keyword>
<dbReference type="SMART" id="SM00855">
    <property type="entry name" value="PGAM"/>
    <property type="match status" value="1"/>
</dbReference>
<evidence type="ECO:0000259" key="12">
    <source>
        <dbReference type="PROSITE" id="PS50030"/>
    </source>
</evidence>
<evidence type="ECO:0000256" key="2">
    <source>
        <dbReference type="ARBA" id="ARBA00004514"/>
    </source>
</evidence>
<comment type="subcellular location">
    <subcellularLocation>
        <location evidence="2">Cytoplasm</location>
        <location evidence="2">Cytosol</location>
    </subcellularLocation>
    <subcellularLocation>
        <location evidence="1">Nucleus</location>
    </subcellularLocation>
</comment>
<dbReference type="InterPro" id="IPR013078">
    <property type="entry name" value="His_Pase_superF_clade-1"/>
</dbReference>
<feature type="compositionally biased region" description="Pro residues" evidence="10">
    <location>
        <begin position="332"/>
        <end position="348"/>
    </location>
</feature>
<evidence type="ECO:0000256" key="4">
    <source>
        <dbReference type="ARBA" id="ARBA00022490"/>
    </source>
</evidence>
<feature type="domain" description="SH3" evidence="11">
    <location>
        <begin position="239"/>
        <end position="304"/>
    </location>
</feature>
<dbReference type="PROSITE" id="PS50030">
    <property type="entry name" value="UBA"/>
    <property type="match status" value="1"/>
</dbReference>
<keyword evidence="5" id="KW-0378">Hydrolase</keyword>
<evidence type="ECO:0000313" key="14">
    <source>
        <dbReference type="RefSeq" id="XP_019620650.1"/>
    </source>
</evidence>
<reference evidence="14" key="1">
    <citation type="submission" date="2025-08" db="UniProtKB">
        <authorList>
            <consortium name="RefSeq"/>
        </authorList>
    </citation>
    <scope>IDENTIFICATION</scope>
    <source>
        <tissue evidence="14">Gonad</tissue>
    </source>
</reference>
<dbReference type="PANTHER" id="PTHR16469:SF27">
    <property type="entry name" value="UBIQUITIN-ASSOCIATED AND SH3 DOMAIN-CONTAINING BA-RELATED"/>
    <property type="match status" value="1"/>
</dbReference>
<organism evidence="13 14">
    <name type="scientific">Branchiostoma belcheri</name>
    <name type="common">Amphioxus</name>
    <dbReference type="NCBI Taxonomy" id="7741"/>
    <lineage>
        <taxon>Eukaryota</taxon>
        <taxon>Metazoa</taxon>
        <taxon>Chordata</taxon>
        <taxon>Cephalochordata</taxon>
        <taxon>Leptocardii</taxon>
        <taxon>Amphioxiformes</taxon>
        <taxon>Branchiostomatidae</taxon>
        <taxon>Branchiostoma</taxon>
    </lineage>
</organism>
<dbReference type="InterPro" id="IPR009060">
    <property type="entry name" value="UBA-like_sf"/>
</dbReference>
<evidence type="ECO:0000256" key="7">
    <source>
        <dbReference type="ARBA" id="ARBA00023242"/>
    </source>
</evidence>
<dbReference type="AlphaFoldDB" id="A0A6P4XVI3"/>
<dbReference type="SMART" id="SM00326">
    <property type="entry name" value="SH3"/>
    <property type="match status" value="1"/>
</dbReference>
<dbReference type="FunFam" id="3.40.50.1240:FF:000032">
    <property type="entry name" value="Blast:Protein UBASH3A homolog"/>
    <property type="match status" value="1"/>
</dbReference>
<proteinExistence type="predicted"/>
<dbReference type="Proteomes" id="UP000515135">
    <property type="component" value="Unplaced"/>
</dbReference>
<evidence type="ECO:0000256" key="8">
    <source>
        <dbReference type="ARBA" id="ARBA00083868"/>
    </source>
</evidence>